<evidence type="ECO:0000313" key="4">
    <source>
        <dbReference type="EMBL" id="MFB8752549.1"/>
    </source>
</evidence>
<keyword evidence="2" id="KW-0812">Transmembrane</keyword>
<reference evidence="4 6" key="2">
    <citation type="submission" date="2024-01" db="EMBL/GenBank/DDBJ databases">
        <title>Genome mining of biosynthetic gene clusters to explore secondary metabolites of Streptomyces sp.</title>
        <authorList>
            <person name="Baig A."/>
            <person name="Ajitkumar Shintre N."/>
            <person name="Kumar H."/>
            <person name="Anbarasu A."/>
            <person name="Ramaiah S."/>
        </authorList>
    </citation>
    <scope>NUCLEOTIDE SEQUENCE [LARGE SCALE GENOMIC DNA]</scope>
    <source>
        <strain evidence="4 6">A03</strain>
    </source>
</reference>
<evidence type="ECO:0000256" key="1">
    <source>
        <dbReference type="SAM" id="MobiDB-lite"/>
    </source>
</evidence>
<protein>
    <recommendedName>
        <fullName evidence="7">DUF202 domain-containing protein</fullName>
    </recommendedName>
</protein>
<evidence type="ECO:0000313" key="6">
    <source>
        <dbReference type="Proteomes" id="UP001585018"/>
    </source>
</evidence>
<keyword evidence="2" id="KW-0472">Membrane</keyword>
<evidence type="ECO:0000256" key="2">
    <source>
        <dbReference type="SAM" id="Phobius"/>
    </source>
</evidence>
<gene>
    <name evidence="3" type="ORF">Spa2297_31615</name>
    <name evidence="4" type="ORF">VSS30_27410</name>
</gene>
<dbReference type="GeneID" id="91309466"/>
<reference evidence="3 5" key="1">
    <citation type="submission" date="2016-05" db="EMBL/GenBank/DDBJ databases">
        <title>Non-Contiguous Finished Genome Sequence of Streptomyces parvulus 2297 Integrated Site-Specifically with Actinophage R4.</title>
        <authorList>
            <person name="Nishizawa T."/>
            <person name="Miura T."/>
            <person name="Harada C."/>
            <person name="Guo Y."/>
            <person name="Narisawa K."/>
            <person name="Ohta H."/>
            <person name="Takahashi H."/>
            <person name="Shirai M."/>
        </authorList>
    </citation>
    <scope>NUCLEOTIDE SEQUENCE [LARGE SCALE GENOMIC DNA]</scope>
    <source>
        <strain evidence="3 5">2297</strain>
    </source>
</reference>
<accession>A0A191V899</accession>
<sequence>MATSTDSPAPLSAVRRLRQLRRTRASYVVGLALWAVSTAWTGWESPGSRQMWVSVLLLSVFAALLFMTSLWTRRLEKTRPARPVHHAAPRSAAVPHHAGT</sequence>
<keyword evidence="6" id="KW-1185">Reference proteome</keyword>
<dbReference type="Proteomes" id="UP001585018">
    <property type="component" value="Unassembled WGS sequence"/>
</dbReference>
<dbReference type="EMBL" id="CP015866">
    <property type="protein sequence ID" value="ANJ11142.1"/>
    <property type="molecule type" value="Genomic_DNA"/>
</dbReference>
<dbReference type="KEGG" id="spav:Spa2297_31615"/>
<feature type="transmembrane region" description="Helical" evidence="2">
    <location>
        <begin position="49"/>
        <end position="72"/>
    </location>
</feature>
<evidence type="ECO:0008006" key="7">
    <source>
        <dbReference type="Google" id="ProtNLM"/>
    </source>
</evidence>
<proteinExistence type="predicted"/>
<dbReference type="AlphaFoldDB" id="A0A191V899"/>
<dbReference type="RefSeq" id="WP_064731470.1">
    <property type="nucleotide sequence ID" value="NZ_BMRX01000004.1"/>
</dbReference>
<name>A0A191V899_9ACTN</name>
<organism evidence="3 5">
    <name type="scientific">Streptomyces parvulus</name>
    <dbReference type="NCBI Taxonomy" id="146923"/>
    <lineage>
        <taxon>Bacteria</taxon>
        <taxon>Bacillati</taxon>
        <taxon>Actinomycetota</taxon>
        <taxon>Actinomycetes</taxon>
        <taxon>Kitasatosporales</taxon>
        <taxon>Streptomycetaceae</taxon>
        <taxon>Streptomyces</taxon>
    </lineage>
</organism>
<evidence type="ECO:0000313" key="3">
    <source>
        <dbReference type="EMBL" id="ANJ11142.1"/>
    </source>
</evidence>
<evidence type="ECO:0000313" key="5">
    <source>
        <dbReference type="Proteomes" id="UP000078468"/>
    </source>
</evidence>
<dbReference type="EMBL" id="JAYMRR010000018">
    <property type="protein sequence ID" value="MFB8752549.1"/>
    <property type="molecule type" value="Genomic_DNA"/>
</dbReference>
<keyword evidence="2" id="KW-1133">Transmembrane helix</keyword>
<dbReference type="Proteomes" id="UP000078468">
    <property type="component" value="Chromosome"/>
</dbReference>
<feature type="transmembrane region" description="Helical" evidence="2">
    <location>
        <begin position="25"/>
        <end position="43"/>
    </location>
</feature>
<feature type="region of interest" description="Disordered" evidence="1">
    <location>
        <begin position="79"/>
        <end position="100"/>
    </location>
</feature>